<name>A0A0F9M6G9_9ZZZZ</name>
<sequence length="79" mass="9012">MEAKLNLFMLSYISNSLMKENLDIISLNKKSSNNVAKKYEHAKYAKINPLAELFCKKLHENAFILDLGSGTRLPFTSNF</sequence>
<proteinExistence type="predicted"/>
<evidence type="ECO:0000313" key="1">
    <source>
        <dbReference type="EMBL" id="KKN03050.1"/>
    </source>
</evidence>
<dbReference type="EMBL" id="LAZR01005078">
    <property type="protein sequence ID" value="KKN03050.1"/>
    <property type="molecule type" value="Genomic_DNA"/>
</dbReference>
<dbReference type="AlphaFoldDB" id="A0A0F9M6G9"/>
<accession>A0A0F9M6G9</accession>
<gene>
    <name evidence="1" type="ORF">LCGC14_1111520</name>
</gene>
<protein>
    <submittedName>
        <fullName evidence="1">Uncharacterized protein</fullName>
    </submittedName>
</protein>
<reference evidence="1" key="1">
    <citation type="journal article" date="2015" name="Nature">
        <title>Complex archaea that bridge the gap between prokaryotes and eukaryotes.</title>
        <authorList>
            <person name="Spang A."/>
            <person name="Saw J.H."/>
            <person name="Jorgensen S.L."/>
            <person name="Zaremba-Niedzwiedzka K."/>
            <person name="Martijn J."/>
            <person name="Lind A.E."/>
            <person name="van Eijk R."/>
            <person name="Schleper C."/>
            <person name="Guy L."/>
            <person name="Ettema T.J."/>
        </authorList>
    </citation>
    <scope>NUCLEOTIDE SEQUENCE</scope>
</reference>
<comment type="caution">
    <text evidence="1">The sequence shown here is derived from an EMBL/GenBank/DDBJ whole genome shotgun (WGS) entry which is preliminary data.</text>
</comment>
<organism evidence="1">
    <name type="scientific">marine sediment metagenome</name>
    <dbReference type="NCBI Taxonomy" id="412755"/>
    <lineage>
        <taxon>unclassified sequences</taxon>
        <taxon>metagenomes</taxon>
        <taxon>ecological metagenomes</taxon>
    </lineage>
</organism>